<feature type="compositionally biased region" description="Basic and acidic residues" evidence="1">
    <location>
        <begin position="86"/>
        <end position="109"/>
    </location>
</feature>
<feature type="compositionally biased region" description="Basic and acidic residues" evidence="1">
    <location>
        <begin position="362"/>
        <end position="391"/>
    </location>
</feature>
<dbReference type="EMBL" id="MU826845">
    <property type="protein sequence ID" value="KAJ7371532.1"/>
    <property type="molecule type" value="Genomic_DNA"/>
</dbReference>
<feature type="compositionally biased region" description="Basic and acidic residues" evidence="1">
    <location>
        <begin position="327"/>
        <end position="344"/>
    </location>
</feature>
<organism evidence="2 3">
    <name type="scientific">Desmophyllum pertusum</name>
    <dbReference type="NCBI Taxonomy" id="174260"/>
    <lineage>
        <taxon>Eukaryota</taxon>
        <taxon>Metazoa</taxon>
        <taxon>Cnidaria</taxon>
        <taxon>Anthozoa</taxon>
        <taxon>Hexacorallia</taxon>
        <taxon>Scleractinia</taxon>
        <taxon>Caryophylliina</taxon>
        <taxon>Caryophylliidae</taxon>
        <taxon>Desmophyllum</taxon>
    </lineage>
</organism>
<keyword evidence="3" id="KW-1185">Reference proteome</keyword>
<feature type="compositionally biased region" description="Basic and acidic residues" evidence="1">
    <location>
        <begin position="15"/>
        <end position="44"/>
    </location>
</feature>
<proteinExistence type="predicted"/>
<comment type="caution">
    <text evidence="2">The sequence shown here is derived from an EMBL/GenBank/DDBJ whole genome shotgun (WGS) entry which is preliminary data.</text>
</comment>
<name>A0A9X0CPR7_9CNID</name>
<feature type="region of interest" description="Disordered" evidence="1">
    <location>
        <begin position="133"/>
        <end position="265"/>
    </location>
</feature>
<gene>
    <name evidence="2" type="ORF">OS493_024872</name>
</gene>
<feature type="compositionally biased region" description="Polar residues" evidence="1">
    <location>
        <begin position="63"/>
        <end position="77"/>
    </location>
</feature>
<evidence type="ECO:0000256" key="1">
    <source>
        <dbReference type="SAM" id="MobiDB-lite"/>
    </source>
</evidence>
<feature type="compositionally biased region" description="Polar residues" evidence="1">
    <location>
        <begin position="133"/>
        <end position="156"/>
    </location>
</feature>
<feature type="region of interest" description="Disordered" evidence="1">
    <location>
        <begin position="317"/>
        <end position="420"/>
    </location>
</feature>
<dbReference type="OrthoDB" id="10541132at2759"/>
<feature type="compositionally biased region" description="Basic and acidic residues" evidence="1">
    <location>
        <begin position="52"/>
        <end position="61"/>
    </location>
</feature>
<feature type="compositionally biased region" description="Polar residues" evidence="1">
    <location>
        <begin position="393"/>
        <end position="409"/>
    </location>
</feature>
<evidence type="ECO:0000313" key="3">
    <source>
        <dbReference type="Proteomes" id="UP001163046"/>
    </source>
</evidence>
<reference evidence="2" key="1">
    <citation type="submission" date="2023-01" db="EMBL/GenBank/DDBJ databases">
        <title>Genome assembly of the deep-sea coral Lophelia pertusa.</title>
        <authorList>
            <person name="Herrera S."/>
            <person name="Cordes E."/>
        </authorList>
    </citation>
    <scope>NUCLEOTIDE SEQUENCE</scope>
    <source>
        <strain evidence="2">USNM1676648</strain>
        <tissue evidence="2">Polyp</tissue>
    </source>
</reference>
<evidence type="ECO:0000313" key="2">
    <source>
        <dbReference type="EMBL" id="KAJ7371532.1"/>
    </source>
</evidence>
<sequence length="505" mass="57168">MCLKGMRSSSGSGHLEARNFEKKETSKPSDSRVQDDRRMDESGMKKSPQGRAHQDESEFRRFPSQSESLQFTTSRGSSPKVIQHKHSPEEPPEKKSRADDAYEREREMERLKYKREEEFLQKQKHLQQISMFKQLENDLQNKQLGGNFPRKQQTTPEKSERHGHSREDERVENRAGSARELIHHRAQESSTSTVKSAHHSFEAENSHISSPGQGSPRGHVIKSQSLSAPRSPRPSRSPVPASRYKENSSAADEKRDGSHSHPANFMPTQFQAYLSQLNFDPSQGQLPYGAHQMLVGPQFSLPPGLVMSMPITSHGESSIVTSMASASREREARSPYRSTERDRSSTSTSHSNISQSRMSTSESHERLQRLKDSAEKEMRRSPVMYQEERARNRSTASEQNVSPKVSSRTSDFKGEDNSLHAHPSIISNNLAISRMAGHHMDVLTEDEIIRRQRIAAEYSDPSQAMRMGYYVSPGLIGQLDPAYASMMQSSQHIGRGVEHYMAKRQ</sequence>
<dbReference type="AlphaFoldDB" id="A0A9X0CPR7"/>
<accession>A0A9X0CPR7</accession>
<feature type="compositionally biased region" description="Basic and acidic residues" evidence="1">
    <location>
        <begin position="243"/>
        <end position="259"/>
    </location>
</feature>
<feature type="compositionally biased region" description="Low complexity" evidence="1">
    <location>
        <begin position="345"/>
        <end position="357"/>
    </location>
</feature>
<feature type="compositionally biased region" description="Basic and acidic residues" evidence="1">
    <location>
        <begin position="410"/>
        <end position="419"/>
    </location>
</feature>
<feature type="compositionally biased region" description="Basic and acidic residues" evidence="1">
    <location>
        <begin position="157"/>
        <end position="173"/>
    </location>
</feature>
<protein>
    <submittedName>
        <fullName evidence="2">Uncharacterized protein</fullName>
    </submittedName>
</protein>
<dbReference type="Proteomes" id="UP001163046">
    <property type="component" value="Unassembled WGS sequence"/>
</dbReference>
<feature type="region of interest" description="Disordered" evidence="1">
    <location>
        <begin position="1"/>
        <end position="109"/>
    </location>
</feature>